<name>A0A9W6TKT9_9STRA</name>
<feature type="compositionally biased region" description="Low complexity" evidence="1">
    <location>
        <begin position="33"/>
        <end position="53"/>
    </location>
</feature>
<dbReference type="AlphaFoldDB" id="A0A9W6TKT9"/>
<feature type="compositionally biased region" description="Low complexity" evidence="1">
    <location>
        <begin position="84"/>
        <end position="97"/>
    </location>
</feature>
<evidence type="ECO:0000256" key="1">
    <source>
        <dbReference type="SAM" id="MobiDB-lite"/>
    </source>
</evidence>
<feature type="compositionally biased region" description="Low complexity" evidence="1">
    <location>
        <begin position="105"/>
        <end position="117"/>
    </location>
</feature>
<feature type="compositionally biased region" description="Pro residues" evidence="1">
    <location>
        <begin position="54"/>
        <end position="63"/>
    </location>
</feature>
<dbReference type="InterPro" id="IPR029526">
    <property type="entry name" value="PGBD"/>
</dbReference>
<dbReference type="EMBL" id="BSXT01000026">
    <property type="protein sequence ID" value="GMF15188.1"/>
    <property type="molecule type" value="Genomic_DNA"/>
</dbReference>
<dbReference type="Proteomes" id="UP001165121">
    <property type="component" value="Unassembled WGS sequence"/>
</dbReference>
<sequence>MISKVVTKLGVLYDDTPPAKRQAAEASVHNRPTTAGTTAATAVVPESSVEAPSTVPPAPPPAEPSSRSPATSPAKSPAKPPAKAPAKTPAKSPAKRPVNPITKVSAKAPAKSPAAMAPKKRTRKATPSTLLISSPQNPTRVQPPRNVVRPAESVDISAGDDQMDSGNNDDLRVDEDDVEYDVEGTSESSSSEDEATSDEEDAVNLSAGTPFDKMTKDQLSEHAKTGWTACFAQDNTSVQLPAAKLAHASAAPTELANALGNSVEGLFFMLLSKSMWLSIATESNRYSRRQTRSWLANEESRRGVQKKMAKHWAVDAQGAVPKGTFGRYMARRRFEEIVRFLHFSDNHGPDARKYKTWKIKPIADTINTTFKLGMTVGQRILYDEGMIPMRSKYNPMRQYLRGKPHPWRTKCFLTCDADSGYCYRYVILLFMYSTG</sequence>
<proteinExistence type="predicted"/>
<keyword evidence="4" id="KW-1185">Reference proteome</keyword>
<reference evidence="3" key="1">
    <citation type="submission" date="2023-04" db="EMBL/GenBank/DDBJ databases">
        <title>Phytophthora fragariaefolia NBRC 109709.</title>
        <authorList>
            <person name="Ichikawa N."/>
            <person name="Sato H."/>
            <person name="Tonouchi N."/>
        </authorList>
    </citation>
    <scope>NUCLEOTIDE SEQUENCE</scope>
    <source>
        <strain evidence="3">NBRC 109709</strain>
    </source>
</reference>
<feature type="domain" description="PiggyBac transposable element-derived protein" evidence="2">
    <location>
        <begin position="323"/>
        <end position="426"/>
    </location>
</feature>
<protein>
    <submittedName>
        <fullName evidence="3">Unnamed protein product</fullName>
    </submittedName>
</protein>
<feature type="region of interest" description="Disordered" evidence="1">
    <location>
        <begin position="1"/>
        <end position="211"/>
    </location>
</feature>
<evidence type="ECO:0000313" key="4">
    <source>
        <dbReference type="Proteomes" id="UP001165121"/>
    </source>
</evidence>
<feature type="compositionally biased region" description="Low complexity" evidence="1">
    <location>
        <begin position="64"/>
        <end position="77"/>
    </location>
</feature>
<feature type="compositionally biased region" description="Acidic residues" evidence="1">
    <location>
        <begin position="172"/>
        <end position="202"/>
    </location>
</feature>
<gene>
    <name evidence="3" type="ORF">Pfra01_000033600</name>
</gene>
<organism evidence="3 4">
    <name type="scientific">Phytophthora fragariaefolia</name>
    <dbReference type="NCBI Taxonomy" id="1490495"/>
    <lineage>
        <taxon>Eukaryota</taxon>
        <taxon>Sar</taxon>
        <taxon>Stramenopiles</taxon>
        <taxon>Oomycota</taxon>
        <taxon>Peronosporomycetes</taxon>
        <taxon>Peronosporales</taxon>
        <taxon>Peronosporaceae</taxon>
        <taxon>Phytophthora</taxon>
    </lineage>
</organism>
<dbReference type="OrthoDB" id="105205at2759"/>
<dbReference type="Pfam" id="PF13843">
    <property type="entry name" value="DDE_Tnp_1_7"/>
    <property type="match status" value="1"/>
</dbReference>
<feature type="compositionally biased region" description="Polar residues" evidence="1">
    <location>
        <begin position="125"/>
        <end position="140"/>
    </location>
</feature>
<evidence type="ECO:0000259" key="2">
    <source>
        <dbReference type="Pfam" id="PF13843"/>
    </source>
</evidence>
<comment type="caution">
    <text evidence="3">The sequence shown here is derived from an EMBL/GenBank/DDBJ whole genome shotgun (WGS) entry which is preliminary data.</text>
</comment>
<accession>A0A9W6TKT9</accession>
<dbReference type="PANTHER" id="PTHR46599">
    <property type="entry name" value="PIGGYBAC TRANSPOSABLE ELEMENT-DERIVED PROTEIN 4"/>
    <property type="match status" value="1"/>
</dbReference>
<evidence type="ECO:0000313" key="3">
    <source>
        <dbReference type="EMBL" id="GMF15188.1"/>
    </source>
</evidence>
<dbReference type="PANTHER" id="PTHR46599:SF3">
    <property type="entry name" value="PIGGYBAC TRANSPOSABLE ELEMENT-DERIVED PROTEIN 4"/>
    <property type="match status" value="1"/>
</dbReference>